<accession>A0ABR4PV45</accession>
<evidence type="ECO:0000256" key="1">
    <source>
        <dbReference type="SAM" id="MobiDB-lite"/>
    </source>
</evidence>
<keyword evidence="3" id="KW-1185">Reference proteome</keyword>
<reference evidence="2 3" key="1">
    <citation type="submission" date="2024-06" db="EMBL/GenBank/DDBJ databases">
        <title>Complete genome of Phlyctema vagabunda strain 19-DSS-EL-015.</title>
        <authorList>
            <person name="Fiorenzani C."/>
        </authorList>
    </citation>
    <scope>NUCLEOTIDE SEQUENCE [LARGE SCALE GENOMIC DNA]</scope>
    <source>
        <strain evidence="2 3">19-DSS-EL-015</strain>
    </source>
</reference>
<proteinExistence type="predicted"/>
<dbReference type="Proteomes" id="UP001629113">
    <property type="component" value="Unassembled WGS sequence"/>
</dbReference>
<feature type="region of interest" description="Disordered" evidence="1">
    <location>
        <begin position="744"/>
        <end position="769"/>
    </location>
</feature>
<name>A0ABR4PV45_9HELO</name>
<protein>
    <submittedName>
        <fullName evidence="2">Uncharacterized protein</fullName>
    </submittedName>
</protein>
<evidence type="ECO:0000313" key="3">
    <source>
        <dbReference type="Proteomes" id="UP001629113"/>
    </source>
</evidence>
<evidence type="ECO:0000313" key="2">
    <source>
        <dbReference type="EMBL" id="KAL3427215.1"/>
    </source>
</evidence>
<sequence length="769" mass="88438">MATQVPKSEFAEIYGEGSVYDGVMRSELTPVRYSFQSDPSRILDRNLYDRNIYVEDTQRRELYSYTTRELSDLDALLFQRSLPQGNLNGAVLPCLMNWEDSLDPNDGRVKALLASSLGHYLFSDPKVKEFVMPALIIATNLFEACKHTEFFRTIMTGRRVQVKSRVPVYLNIDPKVLDRLVAIVPLAVAPSLEAVDQEINSRLKELEPRFELNFMWDTPATGDVSDTLYGLTYETSAPKPNMSPVSTPHLRISLSLIRYGLPFKYDLSDAERMALQFDLGVTIFHEFIHALDMVRVICELENQINSIPPNSSAVHKLEYHDPYYHQEPWAHLPTSGEFQMLGGIHSLMRLDNRKDTTRRSLGYWVTDPWIKGAGYGWGFTGPVLRGPAIPDIAQYYPIPVGYYAKVQSQEFWDVAVKSFGIEMLFDSVRRAGVQEDATVPSPYTKFQDYYQTDNQNGNMFEARAQGLATLVNATPDERRALAFAEDMIRHMKRGESFWKNSQEQREMIHTMIENPKLLENQSVILGKFMDVIRMHEESAAIILESEQKDMTDHFQRRADFLHFNKGLRDFMRECGMDFESHLRSYDWNRMGSRLNYCFLYIFNPADSRLRDVVRDTTQFHQISALEDVYRKRNSESDLDRIAKEYDDMQNFATQNPYVPAIALNIARFGIIRSCCTGPVSGTTLSIEERLELWDRGFDFLTDTKNHIPVNTHQMFHLKLSAEWKNLIQEWELLAHDIRSKIDSEASQIKNKQSNSSSSNSASPTSSKNS</sequence>
<dbReference type="EMBL" id="JBFCZG010000001">
    <property type="protein sequence ID" value="KAL3427215.1"/>
    <property type="molecule type" value="Genomic_DNA"/>
</dbReference>
<gene>
    <name evidence="2" type="ORF">PVAG01_00724</name>
</gene>
<comment type="caution">
    <text evidence="2">The sequence shown here is derived from an EMBL/GenBank/DDBJ whole genome shotgun (WGS) entry which is preliminary data.</text>
</comment>
<organism evidence="2 3">
    <name type="scientific">Phlyctema vagabunda</name>
    <dbReference type="NCBI Taxonomy" id="108571"/>
    <lineage>
        <taxon>Eukaryota</taxon>
        <taxon>Fungi</taxon>
        <taxon>Dikarya</taxon>
        <taxon>Ascomycota</taxon>
        <taxon>Pezizomycotina</taxon>
        <taxon>Leotiomycetes</taxon>
        <taxon>Helotiales</taxon>
        <taxon>Dermateaceae</taxon>
        <taxon>Phlyctema</taxon>
    </lineage>
</organism>
<feature type="compositionally biased region" description="Low complexity" evidence="1">
    <location>
        <begin position="746"/>
        <end position="769"/>
    </location>
</feature>